<sequence>MDANSEQGNFKASLIQALVVNKHGDSGKLKFRPNAVDMLAYFVNIFVKEGALRAAAIAKDDNCNLVEQKHLMKVLPQLLLDF</sequence>
<dbReference type="AlphaFoldDB" id="A0A077YZ46"/>
<dbReference type="InterPro" id="IPR018552">
    <property type="entry name" value="CENP-X"/>
</dbReference>
<keyword evidence="7" id="KW-0539">Nucleus</keyword>
<dbReference type="GO" id="GO:0000712">
    <property type="term" value="P:resolution of meiotic recombination intermediates"/>
    <property type="evidence" value="ECO:0007669"/>
    <property type="project" value="TreeGrafter"/>
</dbReference>
<gene>
    <name evidence="9" type="ORF">TTRE_0000130201</name>
</gene>
<evidence type="ECO:0000256" key="2">
    <source>
        <dbReference type="ARBA" id="ARBA00009359"/>
    </source>
</evidence>
<evidence type="ECO:0000256" key="6">
    <source>
        <dbReference type="ARBA" id="ARBA00023204"/>
    </source>
</evidence>
<organism evidence="9 10">
    <name type="scientific">Trichuris trichiura</name>
    <name type="common">Whipworm</name>
    <name type="synonym">Trichocephalus trichiurus</name>
    <dbReference type="NCBI Taxonomy" id="36087"/>
    <lineage>
        <taxon>Eukaryota</taxon>
        <taxon>Metazoa</taxon>
        <taxon>Ecdysozoa</taxon>
        <taxon>Nematoda</taxon>
        <taxon>Enoplea</taxon>
        <taxon>Dorylaimia</taxon>
        <taxon>Trichinellida</taxon>
        <taxon>Trichuridae</taxon>
        <taxon>Trichuris</taxon>
    </lineage>
</organism>
<evidence type="ECO:0000256" key="1">
    <source>
        <dbReference type="ARBA" id="ARBA00004123"/>
    </source>
</evidence>
<evidence type="ECO:0000256" key="3">
    <source>
        <dbReference type="ARBA" id="ARBA00016388"/>
    </source>
</evidence>
<reference evidence="9" key="2">
    <citation type="submission" date="2014-03" db="EMBL/GenBank/DDBJ databases">
        <title>The whipworm genome and dual-species transcriptomics of an intimate host-pathogen interaction.</title>
        <authorList>
            <person name="Foth B.J."/>
            <person name="Tsai I.J."/>
            <person name="Reid A.J."/>
            <person name="Bancroft A.J."/>
            <person name="Nichol S."/>
            <person name="Tracey A."/>
            <person name="Holroyd N."/>
            <person name="Cotton J.A."/>
            <person name="Stanley E.J."/>
            <person name="Zarowiecki M."/>
            <person name="Liu J.Z."/>
            <person name="Huckvale T."/>
            <person name="Cooper P.J."/>
            <person name="Grencis R.K."/>
            <person name="Berriman M."/>
        </authorList>
    </citation>
    <scope>NUCLEOTIDE SEQUENCE [LARGE SCALE GENOMIC DNA]</scope>
</reference>
<evidence type="ECO:0000313" key="10">
    <source>
        <dbReference type="Proteomes" id="UP000030665"/>
    </source>
</evidence>
<comment type="subcellular location">
    <subcellularLocation>
        <location evidence="1">Nucleus</location>
    </subcellularLocation>
</comment>
<dbReference type="GO" id="GO:0071821">
    <property type="term" value="C:FANCM-MHF complex"/>
    <property type="evidence" value="ECO:0007669"/>
    <property type="project" value="TreeGrafter"/>
</dbReference>
<dbReference type="GO" id="GO:0003677">
    <property type="term" value="F:DNA binding"/>
    <property type="evidence" value="ECO:0007669"/>
    <property type="project" value="UniProtKB-KW"/>
</dbReference>
<name>A0A077YZ46_TRITR</name>
<keyword evidence="4" id="KW-0227">DNA damage</keyword>
<comment type="subunit">
    <text evidence="8">Heterodimer with CENPX, sometimes called MHF; this interaction stabilizes both partners. MHF heterodimers can assemble to form tetrameric structures. MHF also coassemble with CENPT-CENPW heterodimers at centromeres to form the tetrameric CENP-T-W-S-X complex. Forms a discrete complex with FANCM and CENPX, called FANCM-MHF; this interaction, probably mediated by direct binding between CENPS and FANCM, leads to synergistic activation of double-stranded DNA binding and strongly stimulates FANCM-mediated DNA remodeling. Recruited by FANCM to the Fanconi anemia (FA) core complex, which consists of CENPS, CENPX, FANCA, FANCB, FANCC, FANCE, FANCF, FANCG, FANCL, FANCM, FAAP24 and FAAP100. The FA core complex associates with Bloom syndrome (BLM) complex, which consists of at least BLM, DNA topoisomerase 3-alpha (TOP3A), RMI1/BLAP75, RPA1/RPA70 and RPA2/RPA32. The super complex between FA and BLM is called BRAFT.</text>
</comment>
<evidence type="ECO:0000256" key="7">
    <source>
        <dbReference type="ARBA" id="ARBA00023242"/>
    </source>
</evidence>
<evidence type="ECO:0000256" key="5">
    <source>
        <dbReference type="ARBA" id="ARBA00023125"/>
    </source>
</evidence>
<evidence type="ECO:0000313" key="9">
    <source>
        <dbReference type="EMBL" id="CDW53039.1"/>
    </source>
</evidence>
<protein>
    <recommendedName>
        <fullName evidence="3">Centromere protein X</fullName>
    </recommendedName>
</protein>
<accession>A0A077YZ46</accession>
<comment type="similarity">
    <text evidence="2">Belongs to the CENP-X/MHF2 family.</text>
</comment>
<keyword evidence="10" id="KW-1185">Reference proteome</keyword>
<dbReference type="EMBL" id="HG805838">
    <property type="protein sequence ID" value="CDW53039.1"/>
    <property type="molecule type" value="Genomic_DNA"/>
</dbReference>
<dbReference type="Proteomes" id="UP000030665">
    <property type="component" value="Unassembled WGS sequence"/>
</dbReference>
<proteinExistence type="inferred from homology"/>
<evidence type="ECO:0000256" key="8">
    <source>
        <dbReference type="ARBA" id="ARBA00047146"/>
    </source>
</evidence>
<dbReference type="PANTHER" id="PTHR28680:SF1">
    <property type="entry name" value="CENTROMERE PROTEIN X"/>
    <property type="match status" value="1"/>
</dbReference>
<dbReference type="OrthoDB" id="2500381at2759"/>
<reference evidence="9" key="1">
    <citation type="submission" date="2014-01" db="EMBL/GenBank/DDBJ databases">
        <authorList>
            <person name="Aslett M."/>
        </authorList>
    </citation>
    <scope>NUCLEOTIDE SEQUENCE</scope>
</reference>
<dbReference type="CDD" id="cd22921">
    <property type="entry name" value="HFD_CENP-X"/>
    <property type="match status" value="1"/>
</dbReference>
<dbReference type="Gene3D" id="6.10.130.30">
    <property type="match status" value="1"/>
</dbReference>
<dbReference type="GO" id="GO:0031297">
    <property type="term" value="P:replication fork processing"/>
    <property type="evidence" value="ECO:0007669"/>
    <property type="project" value="TreeGrafter"/>
</dbReference>
<dbReference type="GO" id="GO:0051382">
    <property type="term" value="P:kinetochore assembly"/>
    <property type="evidence" value="ECO:0007669"/>
    <property type="project" value="InterPro"/>
</dbReference>
<keyword evidence="5" id="KW-0238">DNA-binding</keyword>
<dbReference type="GO" id="GO:0006281">
    <property type="term" value="P:DNA repair"/>
    <property type="evidence" value="ECO:0007669"/>
    <property type="project" value="UniProtKB-KW"/>
</dbReference>
<evidence type="ECO:0000256" key="4">
    <source>
        <dbReference type="ARBA" id="ARBA00022763"/>
    </source>
</evidence>
<dbReference type="PANTHER" id="PTHR28680">
    <property type="entry name" value="CENTROMERE PROTEIN X"/>
    <property type="match status" value="1"/>
</dbReference>
<dbReference type="Pfam" id="PF09415">
    <property type="entry name" value="CENP-X"/>
    <property type="match status" value="1"/>
</dbReference>
<keyword evidence="6" id="KW-0234">DNA repair</keyword>